<evidence type="ECO:0000313" key="1">
    <source>
        <dbReference type="Proteomes" id="UP000095286"/>
    </source>
</evidence>
<reference evidence="2" key="1">
    <citation type="submission" date="2016-11" db="UniProtKB">
        <authorList>
            <consortium name="WormBaseParasite"/>
        </authorList>
    </citation>
    <scope>IDENTIFICATION</scope>
    <source>
        <strain evidence="2">KR3021</strain>
    </source>
</reference>
<organism evidence="1 2">
    <name type="scientific">Rhabditophanes sp. KR3021</name>
    <dbReference type="NCBI Taxonomy" id="114890"/>
    <lineage>
        <taxon>Eukaryota</taxon>
        <taxon>Metazoa</taxon>
        <taxon>Ecdysozoa</taxon>
        <taxon>Nematoda</taxon>
        <taxon>Chromadorea</taxon>
        <taxon>Rhabditida</taxon>
        <taxon>Tylenchina</taxon>
        <taxon>Panagrolaimomorpha</taxon>
        <taxon>Strongyloidoidea</taxon>
        <taxon>Alloionematidae</taxon>
        <taxon>Rhabditophanes</taxon>
    </lineage>
</organism>
<proteinExistence type="predicted"/>
<dbReference type="WBParaSite" id="RSKR_0000496900.1">
    <property type="protein sequence ID" value="RSKR_0000496900.1"/>
    <property type="gene ID" value="RSKR_0000496900"/>
</dbReference>
<accession>A0AC35TWY5</accession>
<protein>
    <submittedName>
        <fullName evidence="2">RING-type domain-containing protein</fullName>
    </submittedName>
</protein>
<sequence length="156" mass="18167">MEALAEAILNNCYVCRDPFITNNPLEQATHISLCMEREKRWLDEENEMLYGLELPSIQESMGETKERTSNFECPICFDKEEEIKCGFAISGHCNHTVCFNCMTKMIQHNIHVCAECRISIYAIKSDFYTEDSCVKAELFRHHEKEGSVHFKYQPNL</sequence>
<evidence type="ECO:0000313" key="2">
    <source>
        <dbReference type="WBParaSite" id="RSKR_0000496900.1"/>
    </source>
</evidence>
<dbReference type="Proteomes" id="UP000095286">
    <property type="component" value="Unplaced"/>
</dbReference>
<name>A0AC35TWY5_9BILA</name>